<dbReference type="Gene3D" id="1.10.357.10">
    <property type="entry name" value="Tetracycline Repressor, domain 2"/>
    <property type="match status" value="1"/>
</dbReference>
<dbReference type="SUPFAM" id="SSF48498">
    <property type="entry name" value="Tetracyclin repressor-like, C-terminal domain"/>
    <property type="match status" value="1"/>
</dbReference>
<evidence type="ECO:0000256" key="1">
    <source>
        <dbReference type="ARBA" id="ARBA00023125"/>
    </source>
</evidence>
<feature type="DNA-binding region" description="H-T-H motif" evidence="2">
    <location>
        <begin position="32"/>
        <end position="51"/>
    </location>
</feature>
<dbReference type="InterPro" id="IPR036271">
    <property type="entry name" value="Tet_transcr_reg_TetR-rel_C_sf"/>
</dbReference>
<dbReference type="PROSITE" id="PS50977">
    <property type="entry name" value="HTH_TETR_2"/>
    <property type="match status" value="1"/>
</dbReference>
<name>A0ABW8TVQ1_9CLOT</name>
<dbReference type="SUPFAM" id="SSF46689">
    <property type="entry name" value="Homeodomain-like"/>
    <property type="match status" value="1"/>
</dbReference>
<keyword evidence="1 2" id="KW-0238">DNA-binding</keyword>
<comment type="caution">
    <text evidence="4">The sequence shown here is derived from an EMBL/GenBank/DDBJ whole genome shotgun (WGS) entry which is preliminary data.</text>
</comment>
<evidence type="ECO:0000313" key="5">
    <source>
        <dbReference type="Proteomes" id="UP001623661"/>
    </source>
</evidence>
<dbReference type="InterPro" id="IPR001647">
    <property type="entry name" value="HTH_TetR"/>
</dbReference>
<protein>
    <submittedName>
        <fullName evidence="4">TetR/AcrR family transcriptional regulator</fullName>
    </submittedName>
</protein>
<dbReference type="Pfam" id="PF00440">
    <property type="entry name" value="TetR_N"/>
    <property type="match status" value="1"/>
</dbReference>
<evidence type="ECO:0000313" key="4">
    <source>
        <dbReference type="EMBL" id="MFL0269356.1"/>
    </source>
</evidence>
<dbReference type="PANTHER" id="PTHR43479">
    <property type="entry name" value="ACREF/ENVCD OPERON REPRESSOR-RELATED"/>
    <property type="match status" value="1"/>
</dbReference>
<organism evidence="4 5">
    <name type="scientific">Candidatus Clostridium radicumherbarum</name>
    <dbReference type="NCBI Taxonomy" id="3381662"/>
    <lineage>
        <taxon>Bacteria</taxon>
        <taxon>Bacillati</taxon>
        <taxon>Bacillota</taxon>
        <taxon>Clostridia</taxon>
        <taxon>Eubacteriales</taxon>
        <taxon>Clostridiaceae</taxon>
        <taxon>Clostridium</taxon>
    </lineage>
</organism>
<dbReference type="InterPro" id="IPR050624">
    <property type="entry name" value="HTH-type_Tx_Regulator"/>
</dbReference>
<gene>
    <name evidence="4" type="ORF">ACJDUH_14805</name>
</gene>
<proteinExistence type="predicted"/>
<dbReference type="InterPro" id="IPR009057">
    <property type="entry name" value="Homeodomain-like_sf"/>
</dbReference>
<evidence type="ECO:0000256" key="2">
    <source>
        <dbReference type="PROSITE-ProRule" id="PRU00335"/>
    </source>
</evidence>
<evidence type="ECO:0000259" key="3">
    <source>
        <dbReference type="PROSITE" id="PS50977"/>
    </source>
</evidence>
<sequence>MNKREQQRQDRRNQILLCSLDMIISRGYEAMKIRDIAKKLEISTGLFFNYFVSKEEVYEELVRIGVQGPENVLKFNPSITSPIKIFENITDNIFNALITSSMSAKMFLLMSQAANSEAAPEKVKEMLRNLDAITPVLTVIKKGQQLGEIKSGNPTALAVAYWGAVQGIAESYAMRPELPLPESSWVVDILRA</sequence>
<dbReference type="PANTHER" id="PTHR43479:SF11">
    <property type="entry name" value="ACREF_ENVCD OPERON REPRESSOR-RELATED"/>
    <property type="match status" value="1"/>
</dbReference>
<reference evidence="4 5" key="1">
    <citation type="submission" date="2024-11" db="EMBL/GenBank/DDBJ databases">
        <authorList>
            <person name="Heng Y.C."/>
            <person name="Lim A.C.H."/>
            <person name="Lee J.K.Y."/>
            <person name="Kittelmann S."/>
        </authorList>
    </citation>
    <scope>NUCLEOTIDE SEQUENCE [LARGE SCALE GENOMIC DNA]</scope>
    <source>
        <strain evidence="4 5">WILCCON 0202</strain>
    </source>
</reference>
<dbReference type="EMBL" id="JBJHZY010000003">
    <property type="protein sequence ID" value="MFL0269356.1"/>
    <property type="molecule type" value="Genomic_DNA"/>
</dbReference>
<dbReference type="Proteomes" id="UP001623661">
    <property type="component" value="Unassembled WGS sequence"/>
</dbReference>
<keyword evidence="5" id="KW-1185">Reference proteome</keyword>
<feature type="domain" description="HTH tetR-type" evidence="3">
    <location>
        <begin position="9"/>
        <end position="69"/>
    </location>
</feature>
<accession>A0ABW8TVQ1</accession>
<dbReference type="RefSeq" id="WP_406765981.1">
    <property type="nucleotide sequence ID" value="NZ_JBJHZY010000003.1"/>
</dbReference>